<dbReference type="AlphaFoldDB" id="A0AAI8VQ21"/>
<name>A0AAI8VQ21_9PEZI</name>
<feature type="compositionally biased region" description="Basic and acidic residues" evidence="1">
    <location>
        <begin position="45"/>
        <end position="56"/>
    </location>
</feature>
<feature type="region of interest" description="Disordered" evidence="1">
    <location>
        <begin position="1"/>
        <end position="107"/>
    </location>
</feature>
<feature type="compositionally biased region" description="Polar residues" evidence="1">
    <location>
        <begin position="98"/>
        <end position="107"/>
    </location>
</feature>
<proteinExistence type="predicted"/>
<feature type="compositionally biased region" description="Polar residues" evidence="1">
    <location>
        <begin position="75"/>
        <end position="91"/>
    </location>
</feature>
<evidence type="ECO:0000313" key="2">
    <source>
        <dbReference type="EMBL" id="CAJ2508380.1"/>
    </source>
</evidence>
<keyword evidence="3" id="KW-1185">Reference proteome</keyword>
<comment type="caution">
    <text evidence="2">The sequence shown here is derived from an EMBL/GenBank/DDBJ whole genome shotgun (WGS) entry which is preliminary data.</text>
</comment>
<evidence type="ECO:0000313" key="3">
    <source>
        <dbReference type="Proteomes" id="UP001295740"/>
    </source>
</evidence>
<protein>
    <submittedName>
        <fullName evidence="2">Uu.00g134060.m01.CDS01</fullName>
    </submittedName>
</protein>
<evidence type="ECO:0000256" key="1">
    <source>
        <dbReference type="SAM" id="MobiDB-lite"/>
    </source>
</evidence>
<gene>
    <name evidence="2" type="ORF">KHLLAP_LOCUS8848</name>
</gene>
<dbReference type="Proteomes" id="UP001295740">
    <property type="component" value="Unassembled WGS sequence"/>
</dbReference>
<dbReference type="EMBL" id="CAUWAG010000011">
    <property type="protein sequence ID" value="CAJ2508380.1"/>
    <property type="molecule type" value="Genomic_DNA"/>
</dbReference>
<sequence>MTLSEDVERDDGKPPGTGYPTVGAPDAEGTDLELPDGKVPMGRGLGDRPLGKRGSDINDWNNEPGEKETLGRSEPCSNSGENNTKTASNTDAKVEDSGSASVNCLQL</sequence>
<reference evidence="2" key="1">
    <citation type="submission" date="2023-10" db="EMBL/GenBank/DDBJ databases">
        <authorList>
            <person name="Hackl T."/>
        </authorList>
    </citation>
    <scope>NUCLEOTIDE SEQUENCE</scope>
</reference>
<accession>A0AAI8VQ21</accession>
<organism evidence="2 3">
    <name type="scientific">Anthostomella pinea</name>
    <dbReference type="NCBI Taxonomy" id="933095"/>
    <lineage>
        <taxon>Eukaryota</taxon>
        <taxon>Fungi</taxon>
        <taxon>Dikarya</taxon>
        <taxon>Ascomycota</taxon>
        <taxon>Pezizomycotina</taxon>
        <taxon>Sordariomycetes</taxon>
        <taxon>Xylariomycetidae</taxon>
        <taxon>Xylariales</taxon>
        <taxon>Xylariaceae</taxon>
        <taxon>Anthostomella</taxon>
    </lineage>
</organism>